<comment type="similarity">
    <text evidence="1 5 8">Belongs to the pyrroline-5-carboxylate reductase family.</text>
</comment>
<evidence type="ECO:0000256" key="4">
    <source>
        <dbReference type="ARBA" id="ARBA00058118"/>
    </source>
</evidence>
<organism evidence="11 12">
    <name type="scientific">Corynebacterium glucuronolyticum</name>
    <dbReference type="NCBI Taxonomy" id="39791"/>
    <lineage>
        <taxon>Bacteria</taxon>
        <taxon>Bacillati</taxon>
        <taxon>Actinomycetota</taxon>
        <taxon>Actinomycetes</taxon>
        <taxon>Mycobacteriales</taxon>
        <taxon>Corynebacteriaceae</taxon>
        <taxon>Corynebacterium</taxon>
    </lineage>
</organism>
<keyword evidence="3 5" id="KW-0560">Oxidoreductase</keyword>
<dbReference type="EC" id="1.5.1.2" evidence="5 6"/>
<dbReference type="SUPFAM" id="SSF51735">
    <property type="entry name" value="NAD(P)-binding Rossmann-fold domains"/>
    <property type="match status" value="1"/>
</dbReference>
<keyword evidence="5 8" id="KW-0641">Proline biosynthesis</keyword>
<evidence type="ECO:0000313" key="12">
    <source>
        <dbReference type="Proteomes" id="UP000596145"/>
    </source>
</evidence>
<dbReference type="InterPro" id="IPR008927">
    <property type="entry name" value="6-PGluconate_DH-like_C_sf"/>
</dbReference>
<dbReference type="PANTHER" id="PTHR11645">
    <property type="entry name" value="PYRROLINE-5-CARBOXYLATE REDUCTASE"/>
    <property type="match status" value="1"/>
</dbReference>
<dbReference type="PROSITE" id="PS00521">
    <property type="entry name" value="P5CR"/>
    <property type="match status" value="1"/>
</dbReference>
<dbReference type="InterPro" id="IPR000304">
    <property type="entry name" value="Pyrroline-COOH_reductase"/>
</dbReference>
<evidence type="ECO:0000256" key="7">
    <source>
        <dbReference type="PIRSR" id="PIRSR000193-1"/>
    </source>
</evidence>
<comment type="function">
    <text evidence="4 5">Catalyzes the reduction of 1-pyrroline-5-carboxylate (PCA) to L-proline.</text>
</comment>
<protein>
    <recommendedName>
        <fullName evidence="5 6">Pyrroline-5-carboxylate reductase</fullName>
        <shortName evidence="5">P5C reductase</shortName>
        <shortName evidence="5">P5CR</shortName>
        <ecNumber evidence="5 6">1.5.1.2</ecNumber>
    </recommendedName>
    <alternativeName>
        <fullName evidence="5">PCA reductase</fullName>
    </alternativeName>
</protein>
<keyword evidence="5 8" id="KW-0028">Amino-acid biosynthesis</keyword>
<dbReference type="Pfam" id="PF03807">
    <property type="entry name" value="F420_oxidored"/>
    <property type="match status" value="1"/>
</dbReference>
<evidence type="ECO:0000256" key="1">
    <source>
        <dbReference type="ARBA" id="ARBA00005525"/>
    </source>
</evidence>
<keyword evidence="5" id="KW-0963">Cytoplasm</keyword>
<comment type="catalytic activity">
    <reaction evidence="5 8">
        <text>L-proline + NADP(+) = (S)-1-pyrroline-5-carboxylate + NADPH + 2 H(+)</text>
        <dbReference type="Rhea" id="RHEA:14109"/>
        <dbReference type="ChEBI" id="CHEBI:15378"/>
        <dbReference type="ChEBI" id="CHEBI:17388"/>
        <dbReference type="ChEBI" id="CHEBI:57783"/>
        <dbReference type="ChEBI" id="CHEBI:58349"/>
        <dbReference type="ChEBI" id="CHEBI:60039"/>
        <dbReference type="EC" id="1.5.1.2"/>
    </reaction>
</comment>
<comment type="pathway">
    <text evidence="5 8">Amino-acid biosynthesis; L-proline biosynthesis; L-proline from L-glutamate 5-semialdehyde: step 1/1.</text>
</comment>
<dbReference type="OrthoDB" id="9805754at2"/>
<gene>
    <name evidence="5 11" type="primary">proC</name>
    <name evidence="11" type="ORF">I6I10_00815</name>
</gene>
<dbReference type="SUPFAM" id="SSF48179">
    <property type="entry name" value="6-phosphogluconate dehydrogenase C-terminal domain-like"/>
    <property type="match status" value="1"/>
</dbReference>
<evidence type="ECO:0000259" key="9">
    <source>
        <dbReference type="Pfam" id="PF03807"/>
    </source>
</evidence>
<dbReference type="EMBL" id="CP066007">
    <property type="protein sequence ID" value="QQB47618.1"/>
    <property type="molecule type" value="Genomic_DNA"/>
</dbReference>
<comment type="catalytic activity">
    <reaction evidence="5">
        <text>L-proline + NAD(+) = (S)-1-pyrroline-5-carboxylate + NADH + 2 H(+)</text>
        <dbReference type="Rhea" id="RHEA:14105"/>
        <dbReference type="ChEBI" id="CHEBI:15378"/>
        <dbReference type="ChEBI" id="CHEBI:17388"/>
        <dbReference type="ChEBI" id="CHEBI:57540"/>
        <dbReference type="ChEBI" id="CHEBI:57945"/>
        <dbReference type="ChEBI" id="CHEBI:60039"/>
        <dbReference type="EC" id="1.5.1.2"/>
    </reaction>
</comment>
<evidence type="ECO:0000256" key="8">
    <source>
        <dbReference type="RuleBase" id="RU003903"/>
    </source>
</evidence>
<dbReference type="RefSeq" id="WP_084036058.1">
    <property type="nucleotide sequence ID" value="NZ_CP066007.1"/>
</dbReference>
<dbReference type="GO" id="GO:0005737">
    <property type="term" value="C:cytoplasm"/>
    <property type="evidence" value="ECO:0007669"/>
    <property type="project" value="UniProtKB-SubCell"/>
</dbReference>
<feature type="binding site" evidence="7">
    <location>
        <begin position="62"/>
        <end position="65"/>
    </location>
    <ligand>
        <name>NADP(+)</name>
        <dbReference type="ChEBI" id="CHEBI:58349"/>
    </ligand>
</feature>
<dbReference type="UniPathway" id="UPA00098">
    <property type="reaction ID" value="UER00361"/>
</dbReference>
<dbReference type="InterPro" id="IPR053790">
    <property type="entry name" value="P5CR-like_CS"/>
</dbReference>
<dbReference type="InterPro" id="IPR028939">
    <property type="entry name" value="P5C_Rdtase_cat_N"/>
</dbReference>
<keyword evidence="2 5" id="KW-0521">NADP</keyword>
<dbReference type="GO" id="GO:0004735">
    <property type="term" value="F:pyrroline-5-carboxylate reductase activity"/>
    <property type="evidence" value="ECO:0007669"/>
    <property type="project" value="UniProtKB-UniRule"/>
</dbReference>
<comment type="subcellular location">
    <subcellularLocation>
        <location evidence="5">Cytoplasm</location>
    </subcellularLocation>
</comment>
<feature type="domain" description="Pyrroline-5-carboxylate reductase dimerisation" evidence="10">
    <location>
        <begin position="150"/>
        <end position="253"/>
    </location>
</feature>
<dbReference type="InterPro" id="IPR036291">
    <property type="entry name" value="NAD(P)-bd_dom_sf"/>
</dbReference>
<dbReference type="Proteomes" id="UP000596145">
    <property type="component" value="Chromosome"/>
</dbReference>
<dbReference type="FunFam" id="1.10.3730.10:FF:000001">
    <property type="entry name" value="Pyrroline-5-carboxylate reductase"/>
    <property type="match status" value="1"/>
</dbReference>
<sequence length="257" mass="26258">MIAVYGGGTIGEALTAGLVAAGHTDVTVINRRAERSAYFRETYGVRSSEEPADGAADIVFIAVKPYAVTEVLRGLAPHLAEGATVVSLAAGVTLAQLAEAAPGAQVIRVMPNTPMLARMGMCAIAPAPGVDTAAVEELLQAVGETVVVEEKDMDAVTALSGSSPAYVYLFAEALVDAGVARGLSRTVASKLAIQSIRGAGEMLAGTKTPTQLRYDVTSPGGTTAAALRALEDGGLRSAVFSAVDACAERNRELGKPD</sequence>
<dbReference type="GO" id="GO:0055129">
    <property type="term" value="P:L-proline biosynthetic process"/>
    <property type="evidence" value="ECO:0007669"/>
    <property type="project" value="UniProtKB-UniRule"/>
</dbReference>
<dbReference type="PANTHER" id="PTHR11645:SF0">
    <property type="entry name" value="PYRROLINE-5-CARBOXYLATE REDUCTASE 3"/>
    <property type="match status" value="1"/>
</dbReference>
<dbReference type="NCBIfam" id="TIGR00112">
    <property type="entry name" value="proC"/>
    <property type="match status" value="1"/>
</dbReference>
<evidence type="ECO:0000256" key="6">
    <source>
        <dbReference type="NCBIfam" id="TIGR00112"/>
    </source>
</evidence>
<evidence type="ECO:0000313" key="11">
    <source>
        <dbReference type="EMBL" id="QQB47618.1"/>
    </source>
</evidence>
<dbReference type="Gene3D" id="1.10.3730.10">
    <property type="entry name" value="ProC C-terminal domain-like"/>
    <property type="match status" value="1"/>
</dbReference>
<evidence type="ECO:0000256" key="3">
    <source>
        <dbReference type="ARBA" id="ARBA00023002"/>
    </source>
</evidence>
<dbReference type="Pfam" id="PF14748">
    <property type="entry name" value="P5CR_dimer"/>
    <property type="match status" value="1"/>
</dbReference>
<accession>A0A7T4EHQ8</accession>
<proteinExistence type="inferred from homology"/>
<dbReference type="Gene3D" id="3.40.50.720">
    <property type="entry name" value="NAD(P)-binding Rossmann-like Domain"/>
    <property type="match status" value="1"/>
</dbReference>
<evidence type="ECO:0000256" key="5">
    <source>
        <dbReference type="HAMAP-Rule" id="MF_01925"/>
    </source>
</evidence>
<evidence type="ECO:0000259" key="10">
    <source>
        <dbReference type="Pfam" id="PF14748"/>
    </source>
</evidence>
<name>A0A7T4EHQ8_9CORY</name>
<reference evidence="11 12" key="1">
    <citation type="submission" date="2020-12" db="EMBL/GenBank/DDBJ databases">
        <title>FDA dAtabase for Regulatory Grade micrObial Sequences (FDA-ARGOS): Supporting development and validation of Infectious Disease Dx tests.</title>
        <authorList>
            <person name="Sproer C."/>
            <person name="Gronow S."/>
            <person name="Severitt S."/>
            <person name="Schroder I."/>
            <person name="Tallon L."/>
            <person name="Sadzewicz L."/>
            <person name="Zhao X."/>
            <person name="Boylan J."/>
            <person name="Ott S."/>
            <person name="Bowen H."/>
            <person name="Vavikolanu K."/>
            <person name="Mehta A."/>
            <person name="Aluvathingal J."/>
            <person name="Nadendla S."/>
            <person name="Lowell S."/>
            <person name="Myers T."/>
            <person name="Yan Y."/>
            <person name="Sichtig H."/>
        </authorList>
    </citation>
    <scope>NUCLEOTIDE SEQUENCE [LARGE SCALE GENOMIC DNA]</scope>
    <source>
        <strain evidence="11 12">FDAARGOS_1053</strain>
    </source>
</reference>
<evidence type="ECO:0000256" key="2">
    <source>
        <dbReference type="ARBA" id="ARBA00022857"/>
    </source>
</evidence>
<dbReference type="InterPro" id="IPR029036">
    <property type="entry name" value="P5CR_dimer"/>
</dbReference>
<dbReference type="PIRSF" id="PIRSF000193">
    <property type="entry name" value="Pyrrol-5-carb_rd"/>
    <property type="match status" value="1"/>
</dbReference>
<dbReference type="HAMAP" id="MF_01925">
    <property type="entry name" value="P5C_reductase"/>
    <property type="match status" value="1"/>
</dbReference>
<dbReference type="AlphaFoldDB" id="A0A7T4EHQ8"/>
<dbReference type="GeneID" id="92759154"/>
<feature type="domain" description="Pyrroline-5-carboxylate reductase catalytic N-terminal" evidence="9">
    <location>
        <begin position="2"/>
        <end position="91"/>
    </location>
</feature>